<comment type="caution">
    <text evidence="6">The sequence shown here is derived from an EMBL/GenBank/DDBJ whole genome shotgun (WGS) entry which is preliminary data.</text>
</comment>
<organism evidence="6 7">
    <name type="scientific">Labeo rohita</name>
    <name type="common">Indian major carp</name>
    <name type="synonym">Cyprinus rohita</name>
    <dbReference type="NCBI Taxonomy" id="84645"/>
    <lineage>
        <taxon>Eukaryota</taxon>
        <taxon>Metazoa</taxon>
        <taxon>Chordata</taxon>
        <taxon>Craniata</taxon>
        <taxon>Vertebrata</taxon>
        <taxon>Euteleostomi</taxon>
        <taxon>Actinopterygii</taxon>
        <taxon>Neopterygii</taxon>
        <taxon>Teleostei</taxon>
        <taxon>Ostariophysi</taxon>
        <taxon>Cypriniformes</taxon>
        <taxon>Cyprinidae</taxon>
        <taxon>Labeoninae</taxon>
        <taxon>Labeonini</taxon>
        <taxon>Labeo</taxon>
    </lineage>
</organism>
<keyword evidence="7" id="KW-1185">Reference proteome</keyword>
<evidence type="ECO:0000259" key="5">
    <source>
        <dbReference type="Pfam" id="PF05826"/>
    </source>
</evidence>
<dbReference type="InterPro" id="IPR016090">
    <property type="entry name" value="PLA2-like_dom"/>
</dbReference>
<sequence length="466" mass="53309">MPLHLQHTRIGSLFLAVLVVVRCCNGVTIQKPAPFCLLIKSEHGSSQVSFLIHSPDTSASPLFYWSKWTTEKHVEGCYMSSDGSLVQRYWSLCRQKRAWDNHKLPMHFNLSALLDDASLCEMNTYINFTLKQGQQMDSKARSRHKRAWVLPGTLWCGRGTSANDYEQLGMFVNADRCCREHDHCEHIIRSFSVNFGVFNPTLFTLSHCDCDDRFKQCLLNGNDTISNMVGYSFFNVLKLRCFELIQRRQCTQYNWFGMCTMVQTAPVAVLKDSTPYNSTSLTNENSGTIDLSCNEVPIRLSHSGKRRTSKSKQIQLTKDRKTCIPVDYAKREKLKKRPFQIQKSQKLGSQIGKRKKLQTNGHQKGRKETVQSLAPQRKASKEKKVITQKFKMETILQSTHRTPKASVTRSPSASSKTKLLLVQQTMATQSKLMSVTKSGARTHQNKRKRGKKKKTQKEKQIKTTKQ</sequence>
<dbReference type="InterPro" id="IPR036444">
    <property type="entry name" value="PLipase_A2_dom_sf"/>
</dbReference>
<feature type="domain" description="Phospholipase A2-like central" evidence="5">
    <location>
        <begin position="150"/>
        <end position="243"/>
    </location>
</feature>
<feature type="region of interest" description="Disordered" evidence="3">
    <location>
        <begin position="397"/>
        <end position="466"/>
    </location>
</feature>
<keyword evidence="2" id="KW-0964">Secreted</keyword>
<protein>
    <submittedName>
        <fullName evidence="6">Group 3 secretory phospholipase A2</fullName>
    </submittedName>
</protein>
<dbReference type="Proteomes" id="UP000830375">
    <property type="component" value="Unassembled WGS sequence"/>
</dbReference>
<dbReference type="Pfam" id="PF05826">
    <property type="entry name" value="Phospholip_A2_2"/>
    <property type="match status" value="1"/>
</dbReference>
<evidence type="ECO:0000256" key="3">
    <source>
        <dbReference type="SAM" id="MobiDB-lite"/>
    </source>
</evidence>
<dbReference type="EMBL" id="JACTAM010000007">
    <property type="protein sequence ID" value="KAI2662116.1"/>
    <property type="molecule type" value="Genomic_DNA"/>
</dbReference>
<evidence type="ECO:0000256" key="4">
    <source>
        <dbReference type="SAM" id="SignalP"/>
    </source>
</evidence>
<evidence type="ECO:0000256" key="1">
    <source>
        <dbReference type="ARBA" id="ARBA00004613"/>
    </source>
</evidence>
<feature type="chain" id="PRO_5047441039" evidence="4">
    <location>
        <begin position="27"/>
        <end position="466"/>
    </location>
</feature>
<gene>
    <name evidence="6" type="ORF">H4Q32_000887</name>
</gene>
<dbReference type="InterPro" id="IPR033113">
    <property type="entry name" value="PLA2_histidine"/>
</dbReference>
<feature type="signal peptide" evidence="4">
    <location>
        <begin position="1"/>
        <end position="26"/>
    </location>
</feature>
<dbReference type="PANTHER" id="PTHR12253">
    <property type="entry name" value="RH14732P"/>
    <property type="match status" value="1"/>
</dbReference>
<accession>A0ABQ8MHT5</accession>
<dbReference type="Gene3D" id="1.20.90.10">
    <property type="entry name" value="Phospholipase A2 domain"/>
    <property type="match status" value="1"/>
</dbReference>
<feature type="compositionally biased region" description="Basic and acidic residues" evidence="3">
    <location>
        <begin position="457"/>
        <end position="466"/>
    </location>
</feature>
<name>A0ABQ8MHT5_LABRO</name>
<feature type="compositionally biased region" description="Basic residues" evidence="3">
    <location>
        <begin position="443"/>
        <end position="456"/>
    </location>
</feature>
<dbReference type="SUPFAM" id="SSF48619">
    <property type="entry name" value="Phospholipase A2, PLA2"/>
    <property type="match status" value="1"/>
</dbReference>
<evidence type="ECO:0000256" key="2">
    <source>
        <dbReference type="ARBA" id="ARBA00022525"/>
    </source>
</evidence>
<keyword evidence="4" id="KW-0732">Signal</keyword>
<dbReference type="CDD" id="cd04704">
    <property type="entry name" value="PLA2_bee_venom_like"/>
    <property type="match status" value="1"/>
</dbReference>
<feature type="region of interest" description="Disordered" evidence="3">
    <location>
        <begin position="335"/>
        <end position="385"/>
    </location>
</feature>
<feature type="compositionally biased region" description="Polar residues" evidence="3">
    <location>
        <begin position="397"/>
        <end position="441"/>
    </location>
</feature>
<evidence type="ECO:0000313" key="6">
    <source>
        <dbReference type="EMBL" id="KAI2662116.1"/>
    </source>
</evidence>
<reference evidence="6 7" key="1">
    <citation type="submission" date="2022-01" db="EMBL/GenBank/DDBJ databases">
        <title>A high-quality chromosome-level genome assembly of rohu carp, Labeo rohita.</title>
        <authorList>
            <person name="Arick M.A. II"/>
            <person name="Hsu C.-Y."/>
            <person name="Magbanua Z."/>
            <person name="Pechanova O."/>
            <person name="Grover C."/>
            <person name="Miller E."/>
            <person name="Thrash A."/>
            <person name="Ezzel L."/>
            <person name="Alam S."/>
            <person name="Benzie J."/>
            <person name="Hamilton M."/>
            <person name="Karsi A."/>
            <person name="Lawrence M.L."/>
            <person name="Peterson D.G."/>
        </authorList>
    </citation>
    <scope>NUCLEOTIDE SEQUENCE [LARGE SCALE GENOMIC DNA]</scope>
    <source>
        <strain evidence="7">BAU-BD-2019</strain>
        <tissue evidence="6">Blood</tissue>
    </source>
</reference>
<evidence type="ECO:0000313" key="7">
    <source>
        <dbReference type="Proteomes" id="UP000830375"/>
    </source>
</evidence>
<comment type="subcellular location">
    <subcellularLocation>
        <location evidence="1">Secreted</location>
    </subcellularLocation>
</comment>
<dbReference type="PROSITE" id="PS00118">
    <property type="entry name" value="PA2_HIS"/>
    <property type="match status" value="1"/>
</dbReference>
<proteinExistence type="predicted"/>